<accession>A0AAV7Q829</accession>
<sequence length="344" mass="36769">MQRLGLDLRQLERPQHLVLSVLDDAVGTAFRHLEESHGWAPIPEGGKRAGGEPKKKEINAATMTSTDLISPLTPTMAISSPSQGLDATSQGPAGETSLQGVEAKGPGGRTLKLAQSKITSKCNYLKDAGAAIFSSDDNIKELPVPLDPIGIINKRTQWPSGATEGLNSCAILRTGYTLLSSRRQPSQIKAQHLDDSPLVTPSASTYRSSVFNALYERDPAQFEHTPRGTLGFRSQLCRWGVLNSATPSLTSSLGGKELSQLLPQLDAEEYKKAPSSSDGPPMRHEGVGGQVQYVQSAPMAPSLGPEEKGSSKPKKVEESGLSKQDCDEALSTTGKDLSYLHSKK</sequence>
<gene>
    <name evidence="2" type="ORF">NDU88_001757</name>
</gene>
<dbReference type="EMBL" id="JANPWB010000010">
    <property type="protein sequence ID" value="KAJ1135317.1"/>
    <property type="molecule type" value="Genomic_DNA"/>
</dbReference>
<name>A0AAV7Q829_PLEWA</name>
<feature type="region of interest" description="Disordered" evidence="1">
    <location>
        <begin position="269"/>
        <end position="344"/>
    </location>
</feature>
<protein>
    <submittedName>
        <fullName evidence="2">Uncharacterized protein</fullName>
    </submittedName>
</protein>
<evidence type="ECO:0000256" key="1">
    <source>
        <dbReference type="SAM" id="MobiDB-lite"/>
    </source>
</evidence>
<feature type="compositionally biased region" description="Basic and acidic residues" evidence="1">
    <location>
        <begin position="305"/>
        <end position="326"/>
    </location>
</feature>
<dbReference type="Proteomes" id="UP001066276">
    <property type="component" value="Chromosome 6"/>
</dbReference>
<proteinExistence type="predicted"/>
<keyword evidence="3" id="KW-1185">Reference proteome</keyword>
<reference evidence="2" key="1">
    <citation type="journal article" date="2022" name="bioRxiv">
        <title>Sequencing and chromosome-scale assembly of the giantPleurodeles waltlgenome.</title>
        <authorList>
            <person name="Brown T."/>
            <person name="Elewa A."/>
            <person name="Iarovenko S."/>
            <person name="Subramanian E."/>
            <person name="Araus A.J."/>
            <person name="Petzold A."/>
            <person name="Susuki M."/>
            <person name="Suzuki K.-i.T."/>
            <person name="Hayashi T."/>
            <person name="Toyoda A."/>
            <person name="Oliveira C."/>
            <person name="Osipova E."/>
            <person name="Leigh N.D."/>
            <person name="Simon A."/>
            <person name="Yun M.H."/>
        </authorList>
    </citation>
    <scope>NUCLEOTIDE SEQUENCE</scope>
    <source>
        <strain evidence="2">20211129_DDA</strain>
        <tissue evidence="2">Liver</tissue>
    </source>
</reference>
<organism evidence="2 3">
    <name type="scientific">Pleurodeles waltl</name>
    <name type="common">Iberian ribbed newt</name>
    <dbReference type="NCBI Taxonomy" id="8319"/>
    <lineage>
        <taxon>Eukaryota</taxon>
        <taxon>Metazoa</taxon>
        <taxon>Chordata</taxon>
        <taxon>Craniata</taxon>
        <taxon>Vertebrata</taxon>
        <taxon>Euteleostomi</taxon>
        <taxon>Amphibia</taxon>
        <taxon>Batrachia</taxon>
        <taxon>Caudata</taxon>
        <taxon>Salamandroidea</taxon>
        <taxon>Salamandridae</taxon>
        <taxon>Pleurodelinae</taxon>
        <taxon>Pleurodeles</taxon>
    </lineage>
</organism>
<dbReference type="AlphaFoldDB" id="A0AAV7Q829"/>
<comment type="caution">
    <text evidence="2">The sequence shown here is derived from an EMBL/GenBank/DDBJ whole genome shotgun (WGS) entry which is preliminary data.</text>
</comment>
<evidence type="ECO:0000313" key="3">
    <source>
        <dbReference type="Proteomes" id="UP001066276"/>
    </source>
</evidence>
<feature type="compositionally biased region" description="Polar residues" evidence="1">
    <location>
        <begin position="69"/>
        <end position="99"/>
    </location>
</feature>
<evidence type="ECO:0000313" key="2">
    <source>
        <dbReference type="EMBL" id="KAJ1135317.1"/>
    </source>
</evidence>
<feature type="region of interest" description="Disordered" evidence="1">
    <location>
        <begin position="69"/>
        <end position="108"/>
    </location>
</feature>